<dbReference type="HOGENOM" id="CLU_2099134_0_0_1"/>
<protein>
    <submittedName>
        <fullName evidence="1">Uncharacterized protein</fullName>
    </submittedName>
</protein>
<evidence type="ECO:0000313" key="1">
    <source>
        <dbReference type="EMBL" id="EFO92720.1"/>
    </source>
</evidence>
<reference evidence="1" key="1">
    <citation type="submission" date="2007-07" db="EMBL/GenBank/DDBJ databases">
        <title>PCAP assembly of the Caenorhabditis remanei genome.</title>
        <authorList>
            <consortium name="The Caenorhabditis remanei Sequencing Consortium"/>
            <person name="Wilson R.K."/>
        </authorList>
    </citation>
    <scope>NUCLEOTIDE SEQUENCE [LARGE SCALE GENOMIC DNA]</scope>
    <source>
        <strain evidence="1">PB4641</strain>
    </source>
</reference>
<sequence>MAHDKGVGGVGMRREDFSVEEYNNIQPDYFHGLGRKSSRNVPRKTVKATLLHLHRRLVGRILHNRRQRLEIRRNNEELRADDAAVINEIINLHQFLLEASDFAQDDTQIIIYWSHS</sequence>
<dbReference type="InParanoid" id="E3NCB2"/>
<proteinExistence type="predicted"/>
<organism evidence="2">
    <name type="scientific">Caenorhabditis remanei</name>
    <name type="common">Caenorhabditis vulgaris</name>
    <dbReference type="NCBI Taxonomy" id="31234"/>
    <lineage>
        <taxon>Eukaryota</taxon>
        <taxon>Metazoa</taxon>
        <taxon>Ecdysozoa</taxon>
        <taxon>Nematoda</taxon>
        <taxon>Chromadorea</taxon>
        <taxon>Rhabditida</taxon>
        <taxon>Rhabditina</taxon>
        <taxon>Rhabditomorpha</taxon>
        <taxon>Rhabditoidea</taxon>
        <taxon>Rhabditidae</taxon>
        <taxon>Peloderinae</taxon>
        <taxon>Caenorhabditis</taxon>
    </lineage>
</organism>
<dbReference type="EMBL" id="DS268594">
    <property type="protein sequence ID" value="EFO92720.1"/>
    <property type="molecule type" value="Genomic_DNA"/>
</dbReference>
<dbReference type="AlphaFoldDB" id="E3NCB2"/>
<evidence type="ECO:0000313" key="2">
    <source>
        <dbReference type="Proteomes" id="UP000008281"/>
    </source>
</evidence>
<gene>
    <name evidence="1" type="ORF">CRE_15718</name>
</gene>
<name>E3NCB2_CAERE</name>
<keyword evidence="2" id="KW-1185">Reference proteome</keyword>
<dbReference type="Proteomes" id="UP000008281">
    <property type="component" value="Unassembled WGS sequence"/>
</dbReference>
<accession>E3NCB2</accession>